<feature type="region of interest" description="Disordered" evidence="1">
    <location>
        <begin position="314"/>
        <end position="335"/>
    </location>
</feature>
<dbReference type="GO" id="GO:0003677">
    <property type="term" value="F:DNA binding"/>
    <property type="evidence" value="ECO:0007669"/>
    <property type="project" value="InterPro"/>
</dbReference>
<evidence type="ECO:0000313" key="4">
    <source>
        <dbReference type="EMBL" id="ERI10633.1"/>
    </source>
</evidence>
<evidence type="ECO:0000256" key="1">
    <source>
        <dbReference type="SAM" id="MobiDB-lite"/>
    </source>
</evidence>
<protein>
    <submittedName>
        <fullName evidence="4">Transposase</fullName>
    </submittedName>
</protein>
<comment type="caution">
    <text evidence="4">The sequence shown here is derived from an EMBL/GenBank/DDBJ whole genome shotgun (WGS) entry which is preliminary data.</text>
</comment>
<organism evidence="4 5">
    <name type="scientific">Aneurinibacillus aneurinilyticus ATCC 12856</name>
    <dbReference type="NCBI Taxonomy" id="649747"/>
    <lineage>
        <taxon>Bacteria</taxon>
        <taxon>Bacillati</taxon>
        <taxon>Bacillota</taxon>
        <taxon>Bacilli</taxon>
        <taxon>Bacillales</taxon>
        <taxon>Paenibacillaceae</taxon>
        <taxon>Aneurinibacillus group</taxon>
        <taxon>Aneurinibacillus</taxon>
    </lineage>
</organism>
<dbReference type="PATRIC" id="fig|649747.3.peg.1149"/>
<name>U1X7W7_ANEAE</name>
<dbReference type="Pfam" id="PF02371">
    <property type="entry name" value="Transposase_20"/>
    <property type="match status" value="1"/>
</dbReference>
<reference evidence="4 5" key="1">
    <citation type="submission" date="2013-08" db="EMBL/GenBank/DDBJ databases">
        <authorList>
            <person name="Weinstock G."/>
            <person name="Sodergren E."/>
            <person name="Wylie T."/>
            <person name="Fulton L."/>
            <person name="Fulton R."/>
            <person name="Fronick C."/>
            <person name="O'Laughlin M."/>
            <person name="Godfrey J."/>
            <person name="Miner T."/>
            <person name="Herter B."/>
            <person name="Appelbaum E."/>
            <person name="Cordes M."/>
            <person name="Lek S."/>
            <person name="Wollam A."/>
            <person name="Pepin K.H."/>
            <person name="Palsikar V.B."/>
            <person name="Mitreva M."/>
            <person name="Wilson R.K."/>
        </authorList>
    </citation>
    <scope>NUCLEOTIDE SEQUENCE [LARGE SCALE GENOMIC DNA]</scope>
    <source>
        <strain evidence="4 5">ATCC 12856</strain>
    </source>
</reference>
<proteinExistence type="predicted"/>
<accession>U1X7W7</accession>
<dbReference type="GO" id="GO:0006313">
    <property type="term" value="P:DNA transposition"/>
    <property type="evidence" value="ECO:0007669"/>
    <property type="project" value="InterPro"/>
</dbReference>
<dbReference type="EMBL" id="AWSJ01000086">
    <property type="protein sequence ID" value="ERI10633.1"/>
    <property type="molecule type" value="Genomic_DNA"/>
</dbReference>
<gene>
    <name evidence="4" type="ORF">HMPREF0083_01272</name>
</gene>
<dbReference type="PANTHER" id="PTHR33055">
    <property type="entry name" value="TRANSPOSASE FOR INSERTION SEQUENCE ELEMENT IS1111A"/>
    <property type="match status" value="1"/>
</dbReference>
<dbReference type="Proteomes" id="UP000016511">
    <property type="component" value="Unassembled WGS sequence"/>
</dbReference>
<sequence>MYKNTLLQGAWPASFSTKEVIGMDAILERCAGLDVHQETVVACAMYGPLDRKPKQETKTFSTTTKGLLELHDWLHQYECTHIAMESTGVYWKPVWNVLEGSFTLVLANAKRIKNVPGRKTDVKDAAWIAQLLRCGLITPSFVPPEDIRDLRDYTRYRRKLLANATAEKNRIHKILQDANIKLTTYVSDVFGVSGRALLESIVNGEVLRPDQVKDLVKTSLKRKVPQLIEALNGRVRAHHRKIIGMHLDHLRYIEEQIREIEKEVDRLLSPYLDIVERLITVPGIQKDAAAVILAEIGYDMSCFPSDAHLSSWGGLSPGNNESAGKKKSSRTTKGNRSLKAVLCQAAWAASKSKGTRLSSFFYRVQKRRGQKKATMATAHLILRIIYHMLKNNITYQEFGWDYLQEQSRVVDYWIKRIESQGFKVTIEPTEVS</sequence>
<dbReference type="eggNOG" id="COG3547">
    <property type="taxonomic scope" value="Bacteria"/>
</dbReference>
<dbReference type="InterPro" id="IPR003346">
    <property type="entry name" value="Transposase_20"/>
</dbReference>
<dbReference type="GO" id="GO:0004803">
    <property type="term" value="F:transposase activity"/>
    <property type="evidence" value="ECO:0007669"/>
    <property type="project" value="InterPro"/>
</dbReference>
<evidence type="ECO:0000313" key="5">
    <source>
        <dbReference type="Proteomes" id="UP000016511"/>
    </source>
</evidence>
<feature type="domain" description="Transposase IS116/IS110/IS902 C-terminal" evidence="3">
    <location>
        <begin position="276"/>
        <end position="358"/>
    </location>
</feature>
<keyword evidence="5" id="KW-1185">Reference proteome</keyword>
<dbReference type="AlphaFoldDB" id="U1X7W7"/>
<evidence type="ECO:0000259" key="3">
    <source>
        <dbReference type="Pfam" id="PF02371"/>
    </source>
</evidence>
<dbReference type="NCBIfam" id="NF033542">
    <property type="entry name" value="transpos_IS110"/>
    <property type="match status" value="1"/>
</dbReference>
<dbReference type="PANTHER" id="PTHR33055:SF15">
    <property type="entry name" value="TRANSPOSASE-RELATED"/>
    <property type="match status" value="1"/>
</dbReference>
<dbReference type="InterPro" id="IPR002525">
    <property type="entry name" value="Transp_IS110-like_N"/>
</dbReference>
<dbReference type="HOGENOM" id="CLU_036902_11_0_9"/>
<evidence type="ECO:0000259" key="2">
    <source>
        <dbReference type="Pfam" id="PF01548"/>
    </source>
</evidence>
<dbReference type="InterPro" id="IPR047650">
    <property type="entry name" value="Transpos_IS110"/>
</dbReference>
<dbReference type="Pfam" id="PF01548">
    <property type="entry name" value="DEDD_Tnp_IS110"/>
    <property type="match status" value="1"/>
</dbReference>
<feature type="domain" description="Transposase IS110-like N-terminal" evidence="2">
    <location>
        <begin position="31"/>
        <end position="178"/>
    </location>
</feature>